<dbReference type="Pfam" id="PF00753">
    <property type="entry name" value="Lactamase_B"/>
    <property type="match status" value="1"/>
</dbReference>
<comment type="caution">
    <text evidence="3">The sequence shown here is derived from an EMBL/GenBank/DDBJ whole genome shotgun (WGS) entry which is preliminary data.</text>
</comment>
<organism evidence="3 4">
    <name type="scientific">Sphingobium xenophagum</name>
    <dbReference type="NCBI Taxonomy" id="121428"/>
    <lineage>
        <taxon>Bacteria</taxon>
        <taxon>Pseudomonadati</taxon>
        <taxon>Pseudomonadota</taxon>
        <taxon>Alphaproteobacteria</taxon>
        <taxon>Sphingomonadales</taxon>
        <taxon>Sphingomonadaceae</taxon>
        <taxon>Sphingobium</taxon>
    </lineage>
</organism>
<dbReference type="Proteomes" id="UP001267638">
    <property type="component" value="Unassembled WGS sequence"/>
</dbReference>
<feature type="compositionally biased region" description="Basic and acidic residues" evidence="1">
    <location>
        <begin position="118"/>
        <end position="128"/>
    </location>
</feature>
<feature type="domain" description="Metallo-beta-lactamase" evidence="2">
    <location>
        <begin position="26"/>
        <end position="86"/>
    </location>
</feature>
<reference evidence="3 4" key="1">
    <citation type="submission" date="2023-07" db="EMBL/GenBank/DDBJ databases">
        <title>Sorghum-associated microbial communities from plants grown in Nebraska, USA.</title>
        <authorList>
            <person name="Schachtman D."/>
        </authorList>
    </citation>
    <scope>NUCLEOTIDE SEQUENCE [LARGE SCALE GENOMIC DNA]</scope>
    <source>
        <strain evidence="3 4">4256</strain>
    </source>
</reference>
<dbReference type="Gene3D" id="3.60.15.10">
    <property type="entry name" value="Ribonuclease Z/Hydroxyacylglutathione hydrolase-like"/>
    <property type="match status" value="1"/>
</dbReference>
<protein>
    <submittedName>
        <fullName evidence="3">Glyoxylase-like metal-dependent hydrolase (Beta-lactamase superfamily II)</fullName>
    </submittedName>
</protein>
<evidence type="ECO:0000313" key="3">
    <source>
        <dbReference type="EMBL" id="MDR7156455.1"/>
    </source>
</evidence>
<gene>
    <name evidence="3" type="ORF">J2W40_003299</name>
</gene>
<evidence type="ECO:0000313" key="4">
    <source>
        <dbReference type="Proteomes" id="UP001267638"/>
    </source>
</evidence>
<feature type="region of interest" description="Disordered" evidence="1">
    <location>
        <begin position="118"/>
        <end position="137"/>
    </location>
</feature>
<evidence type="ECO:0000259" key="2">
    <source>
        <dbReference type="Pfam" id="PF00753"/>
    </source>
</evidence>
<keyword evidence="4" id="KW-1185">Reference proteome</keyword>
<dbReference type="InterPro" id="IPR001279">
    <property type="entry name" value="Metallo-B-lactamas"/>
</dbReference>
<evidence type="ECO:0000256" key="1">
    <source>
        <dbReference type="SAM" id="MobiDB-lite"/>
    </source>
</evidence>
<dbReference type="SUPFAM" id="SSF56281">
    <property type="entry name" value="Metallo-hydrolase/oxidoreductase"/>
    <property type="match status" value="1"/>
</dbReference>
<dbReference type="RefSeq" id="WP_310226775.1">
    <property type="nucleotide sequence ID" value="NZ_JAVDWV010000016.1"/>
</dbReference>
<accession>A0ABU1X4G9</accession>
<dbReference type="EMBL" id="JAVDWV010000016">
    <property type="protein sequence ID" value="MDR7156455.1"/>
    <property type="molecule type" value="Genomic_DNA"/>
</dbReference>
<dbReference type="InterPro" id="IPR036866">
    <property type="entry name" value="RibonucZ/Hydroxyglut_hydro"/>
</dbReference>
<name>A0ABU1X4G9_SPHXE</name>
<proteinExistence type="predicted"/>
<sequence>MVAMIHWDPARPAEWINDHIAMVHAISNVYLVAGEDGDVVINSGTEQQGARIREKFEELLGRPLDIRKLVFTQNHTDHIGGRRAFADPQTEVLAQAMTRQLVDERRMREFLHPPLYERHFGQDGRREPAGGYARNLP</sequence>